<dbReference type="OMA" id="FKVLWGD"/>
<dbReference type="SUPFAM" id="SSF52402">
    <property type="entry name" value="Adenine nucleotide alpha hydrolases-like"/>
    <property type="match status" value="1"/>
</dbReference>
<dbReference type="InterPro" id="IPR006016">
    <property type="entry name" value="UspA"/>
</dbReference>
<dbReference type="Pfam" id="PF00582">
    <property type="entry name" value="Usp"/>
    <property type="match status" value="1"/>
</dbReference>
<protein>
    <recommendedName>
        <fullName evidence="1">UspA domain-containing protein</fullName>
    </recommendedName>
</protein>
<dbReference type="PANTHER" id="PTHR46100">
    <property type="entry name" value="IMP2'P"/>
    <property type="match status" value="1"/>
</dbReference>
<accession>A0A8T2TAE0</accession>
<gene>
    <name evidence="2" type="ORF">KP509_14G013200</name>
</gene>
<dbReference type="CDD" id="cd23659">
    <property type="entry name" value="USP_At3g01520-like"/>
    <property type="match status" value="1"/>
</dbReference>
<dbReference type="InterPro" id="IPR014729">
    <property type="entry name" value="Rossmann-like_a/b/a_fold"/>
</dbReference>
<evidence type="ECO:0000313" key="2">
    <source>
        <dbReference type="EMBL" id="KAH7414834.1"/>
    </source>
</evidence>
<dbReference type="Proteomes" id="UP000825935">
    <property type="component" value="Chromosome 14"/>
</dbReference>
<sequence>MECRRIGFALDFSAGSQYALKWALENMVKEGDHLIAVIVNKTKINEVGEMHLWEDTGSPLVPVSDFLDPAIACKYGVTHDVQPFSFLQEEEKHRKIVVLFKVYWGDAREKLCDAVVDIPLDCIVMGSRGLGTLKRAVLGSVSNYVVNNAPCPVTVVKQPVDVPAFEDGGK</sequence>
<dbReference type="AlphaFoldDB" id="A0A8T2TAE0"/>
<comment type="caution">
    <text evidence="2">The sequence shown here is derived from an EMBL/GenBank/DDBJ whole genome shotgun (WGS) entry which is preliminary data.</text>
</comment>
<dbReference type="EMBL" id="CM035419">
    <property type="protein sequence ID" value="KAH7414834.1"/>
    <property type="molecule type" value="Genomic_DNA"/>
</dbReference>
<dbReference type="PRINTS" id="PR01438">
    <property type="entry name" value="UNVRSLSTRESS"/>
</dbReference>
<dbReference type="InterPro" id="IPR006015">
    <property type="entry name" value="Universal_stress_UspA"/>
</dbReference>
<dbReference type="Gene3D" id="3.40.50.620">
    <property type="entry name" value="HUPs"/>
    <property type="match status" value="1"/>
</dbReference>
<evidence type="ECO:0000259" key="1">
    <source>
        <dbReference type="Pfam" id="PF00582"/>
    </source>
</evidence>
<name>A0A8T2TAE0_CERRI</name>
<evidence type="ECO:0000313" key="3">
    <source>
        <dbReference type="Proteomes" id="UP000825935"/>
    </source>
</evidence>
<feature type="domain" description="UspA" evidence="1">
    <location>
        <begin position="4"/>
        <end position="157"/>
    </location>
</feature>
<dbReference type="PANTHER" id="PTHR46100:SF4">
    <property type="entry name" value="USPA DOMAIN-CONTAINING PROTEIN"/>
    <property type="match status" value="1"/>
</dbReference>
<reference evidence="2" key="1">
    <citation type="submission" date="2021-08" db="EMBL/GenBank/DDBJ databases">
        <title>WGS assembly of Ceratopteris richardii.</title>
        <authorList>
            <person name="Marchant D.B."/>
            <person name="Chen G."/>
            <person name="Jenkins J."/>
            <person name="Shu S."/>
            <person name="Leebens-Mack J."/>
            <person name="Grimwood J."/>
            <person name="Schmutz J."/>
            <person name="Soltis P."/>
            <person name="Soltis D."/>
            <person name="Chen Z.-H."/>
        </authorList>
    </citation>
    <scope>NUCLEOTIDE SEQUENCE</scope>
    <source>
        <strain evidence="2">Whitten #5841</strain>
        <tissue evidence="2">Leaf</tissue>
    </source>
</reference>
<keyword evidence="3" id="KW-1185">Reference proteome</keyword>
<proteinExistence type="predicted"/>
<dbReference type="OrthoDB" id="843225at2759"/>
<organism evidence="2 3">
    <name type="scientific">Ceratopteris richardii</name>
    <name type="common">Triangle waterfern</name>
    <dbReference type="NCBI Taxonomy" id="49495"/>
    <lineage>
        <taxon>Eukaryota</taxon>
        <taxon>Viridiplantae</taxon>
        <taxon>Streptophyta</taxon>
        <taxon>Embryophyta</taxon>
        <taxon>Tracheophyta</taxon>
        <taxon>Polypodiopsida</taxon>
        <taxon>Polypodiidae</taxon>
        <taxon>Polypodiales</taxon>
        <taxon>Pteridineae</taxon>
        <taxon>Pteridaceae</taxon>
        <taxon>Parkerioideae</taxon>
        <taxon>Ceratopteris</taxon>
    </lineage>
</organism>